<accession>A0ABT7QUC7</accession>
<evidence type="ECO:0008006" key="4">
    <source>
        <dbReference type="Google" id="ProtNLM"/>
    </source>
</evidence>
<dbReference type="Proteomes" id="UP001169066">
    <property type="component" value="Unassembled WGS sequence"/>
</dbReference>
<protein>
    <recommendedName>
        <fullName evidence="4">Phage minor structural protein GP20</fullName>
    </recommendedName>
</protein>
<evidence type="ECO:0000313" key="2">
    <source>
        <dbReference type="EMBL" id="MDM5264687.1"/>
    </source>
</evidence>
<evidence type="ECO:0000256" key="1">
    <source>
        <dbReference type="SAM" id="MobiDB-lite"/>
    </source>
</evidence>
<feature type="region of interest" description="Disordered" evidence="1">
    <location>
        <begin position="200"/>
        <end position="242"/>
    </location>
</feature>
<feature type="compositionally biased region" description="Basic and acidic residues" evidence="1">
    <location>
        <begin position="220"/>
        <end position="232"/>
    </location>
</feature>
<keyword evidence="3" id="KW-1185">Reference proteome</keyword>
<reference evidence="2" key="1">
    <citation type="submission" date="2023-01" db="EMBL/GenBank/DDBJ databases">
        <title>Sulfurovum sp. XTW-4 genome assembly.</title>
        <authorList>
            <person name="Wang J."/>
        </authorList>
    </citation>
    <scope>NUCLEOTIDE SEQUENCE</scope>
    <source>
        <strain evidence="2">XTW-4</strain>
    </source>
</reference>
<dbReference type="RefSeq" id="WP_289402587.1">
    <property type="nucleotide sequence ID" value="NZ_JAQIBC010000012.1"/>
</dbReference>
<organism evidence="2 3">
    <name type="scientific">Sulfurovum xiamenensis</name>
    <dbReference type="NCBI Taxonomy" id="3019066"/>
    <lineage>
        <taxon>Bacteria</taxon>
        <taxon>Pseudomonadati</taxon>
        <taxon>Campylobacterota</taxon>
        <taxon>Epsilonproteobacteria</taxon>
        <taxon>Campylobacterales</taxon>
        <taxon>Sulfurovaceae</taxon>
        <taxon>Sulfurovum</taxon>
    </lineage>
</organism>
<comment type="caution">
    <text evidence="2">The sequence shown here is derived from an EMBL/GenBank/DDBJ whole genome shotgun (WGS) entry which is preliminary data.</text>
</comment>
<evidence type="ECO:0000313" key="3">
    <source>
        <dbReference type="Proteomes" id="UP001169066"/>
    </source>
</evidence>
<name>A0ABT7QUC7_9BACT</name>
<dbReference type="EMBL" id="JAQIBC010000012">
    <property type="protein sequence ID" value="MDM5264687.1"/>
    <property type="molecule type" value="Genomic_DNA"/>
</dbReference>
<proteinExistence type="predicted"/>
<gene>
    <name evidence="2" type="ORF">PF327_10820</name>
</gene>
<sequence length="242" mass="26422">MFEKLLGLVGDNAEAKAEIGAIAALIKNNDEQKQSTIDSLQSQFDSVKEEKDRYKLGNQLVKKALGIEKIDDETVKEKLKELSGNDKTSKDIQELTQALAGKDDEIKNIKTEYEERFNTMRVDAELAKAIDANSDVLVDDPLIRSAFRDLVSKNVGVVGEGISPFTVVGDQRVPVVHDGKAQSVTDYVKTVLSGEQYASFRKTSTKNSPGPSGGGGNPETDVKKMTPSEKFAHYQQKAQGAN</sequence>